<gene>
    <name evidence="2" type="ORF">ERUC_LOCUS35157</name>
</gene>
<evidence type="ECO:0000313" key="3">
    <source>
        <dbReference type="Proteomes" id="UP001642260"/>
    </source>
</evidence>
<feature type="compositionally biased region" description="Basic and acidic residues" evidence="1">
    <location>
        <begin position="60"/>
        <end position="70"/>
    </location>
</feature>
<accession>A0ABC8LG92</accession>
<organism evidence="2 3">
    <name type="scientific">Eruca vesicaria subsp. sativa</name>
    <name type="common">Garden rocket</name>
    <name type="synonym">Eruca sativa</name>
    <dbReference type="NCBI Taxonomy" id="29727"/>
    <lineage>
        <taxon>Eukaryota</taxon>
        <taxon>Viridiplantae</taxon>
        <taxon>Streptophyta</taxon>
        <taxon>Embryophyta</taxon>
        <taxon>Tracheophyta</taxon>
        <taxon>Spermatophyta</taxon>
        <taxon>Magnoliopsida</taxon>
        <taxon>eudicotyledons</taxon>
        <taxon>Gunneridae</taxon>
        <taxon>Pentapetalae</taxon>
        <taxon>rosids</taxon>
        <taxon>malvids</taxon>
        <taxon>Brassicales</taxon>
        <taxon>Brassicaceae</taxon>
        <taxon>Brassiceae</taxon>
        <taxon>Eruca</taxon>
    </lineage>
</organism>
<reference evidence="2 3" key="1">
    <citation type="submission" date="2022-03" db="EMBL/GenBank/DDBJ databases">
        <authorList>
            <person name="Macdonald S."/>
            <person name="Ahmed S."/>
            <person name="Newling K."/>
        </authorList>
    </citation>
    <scope>NUCLEOTIDE SEQUENCE [LARGE SCALE GENOMIC DNA]</scope>
</reference>
<comment type="caution">
    <text evidence="2">The sequence shown here is derived from an EMBL/GenBank/DDBJ whole genome shotgun (WGS) entry which is preliminary data.</text>
</comment>
<evidence type="ECO:0000256" key="1">
    <source>
        <dbReference type="SAM" id="MobiDB-lite"/>
    </source>
</evidence>
<sequence length="99" mass="11029">MLIYAVKKAFEELEEVSRETDTGDKNQQTTPLLIYNRRKKTNRAVNEVTTVSGETDSGDDQIKKTNREANEPVTVSGETDTSFHTSLEHPMTAEGVSNP</sequence>
<name>A0ABC8LG92_ERUVS</name>
<dbReference type="AlphaFoldDB" id="A0ABC8LG92"/>
<dbReference type="EMBL" id="CAKOAT010564042">
    <property type="protein sequence ID" value="CAH8382674.1"/>
    <property type="molecule type" value="Genomic_DNA"/>
</dbReference>
<feature type="compositionally biased region" description="Polar residues" evidence="1">
    <location>
        <begin position="76"/>
        <end position="85"/>
    </location>
</feature>
<feature type="region of interest" description="Disordered" evidence="1">
    <location>
        <begin position="50"/>
        <end position="99"/>
    </location>
</feature>
<protein>
    <submittedName>
        <fullName evidence="2">Uncharacterized protein</fullName>
    </submittedName>
</protein>
<proteinExistence type="predicted"/>
<dbReference type="Proteomes" id="UP001642260">
    <property type="component" value="Unassembled WGS sequence"/>
</dbReference>
<keyword evidence="3" id="KW-1185">Reference proteome</keyword>
<evidence type="ECO:0000313" key="2">
    <source>
        <dbReference type="EMBL" id="CAH8382674.1"/>
    </source>
</evidence>